<dbReference type="CDD" id="cd09272">
    <property type="entry name" value="RNase_HI_RT_Ty1"/>
    <property type="match status" value="1"/>
</dbReference>
<dbReference type="PANTHER" id="PTHR11439">
    <property type="entry name" value="GAG-POL-RELATED RETROTRANSPOSON"/>
    <property type="match status" value="1"/>
</dbReference>
<name>A0AAW2SY33_9LAMI</name>
<evidence type="ECO:0000313" key="2">
    <source>
        <dbReference type="EMBL" id="KAL0396446.1"/>
    </source>
</evidence>
<organism evidence="2">
    <name type="scientific">Sesamum calycinum</name>
    <dbReference type="NCBI Taxonomy" id="2727403"/>
    <lineage>
        <taxon>Eukaryota</taxon>
        <taxon>Viridiplantae</taxon>
        <taxon>Streptophyta</taxon>
        <taxon>Embryophyta</taxon>
        <taxon>Tracheophyta</taxon>
        <taxon>Spermatophyta</taxon>
        <taxon>Magnoliopsida</taxon>
        <taxon>eudicotyledons</taxon>
        <taxon>Gunneridae</taxon>
        <taxon>Pentapetalae</taxon>
        <taxon>asterids</taxon>
        <taxon>lamiids</taxon>
        <taxon>Lamiales</taxon>
        <taxon>Pedaliaceae</taxon>
        <taxon>Sesamum</taxon>
    </lineage>
</organism>
<evidence type="ECO:0000259" key="1">
    <source>
        <dbReference type="Pfam" id="PF07727"/>
    </source>
</evidence>
<accession>A0AAW2SY33</accession>
<dbReference type="InterPro" id="IPR013103">
    <property type="entry name" value="RVT_2"/>
</dbReference>
<dbReference type="PANTHER" id="PTHR11439:SF498">
    <property type="entry name" value="DNAK FAMILY PROTEIN"/>
    <property type="match status" value="1"/>
</dbReference>
<reference evidence="2" key="1">
    <citation type="submission" date="2020-06" db="EMBL/GenBank/DDBJ databases">
        <authorList>
            <person name="Li T."/>
            <person name="Hu X."/>
            <person name="Zhang T."/>
            <person name="Song X."/>
            <person name="Zhang H."/>
            <person name="Dai N."/>
            <person name="Sheng W."/>
            <person name="Hou X."/>
            <person name="Wei L."/>
        </authorList>
    </citation>
    <scope>NUCLEOTIDE SEQUENCE</scope>
    <source>
        <strain evidence="2">KEN8</strain>
        <tissue evidence="2">Leaf</tissue>
    </source>
</reference>
<dbReference type="AlphaFoldDB" id="A0AAW2SY33"/>
<sequence length="351" mass="39150">MARSSAEVPRAITTVTGSGSDNTAVWIQTVEDLNEHRKQNINGRVYNVTHAEHKYVDKVDIIGNNLVSELLEALRIDQTKLPHDALNVNFAHVNEIAVQKPICYSQAKGCAEWEQAMQPDWFRRVTNQIKGIDYFDRFSPVAKSVTMRTLLAASTSDWVIHQVDVNNAFLHGFLDEDIYILVSDGYSVPIRKDIGISNSKPTATPLYLGLKPTAHGLPPLADPEPYRRLTQLAIWTEGDHFCMFLGNALISWKMKKQSTISRSTAEAEYRNVGALVCEVWWISFLLQDLHILVADLFTKILPGSLFSLFMSKLGLVSVPQIQLEGGLKDSSLDFVPISVTLSVPIGNEDEA</sequence>
<comment type="caution">
    <text evidence="2">The sequence shown here is derived from an EMBL/GenBank/DDBJ whole genome shotgun (WGS) entry which is preliminary data.</text>
</comment>
<dbReference type="Pfam" id="PF07727">
    <property type="entry name" value="RVT_2"/>
    <property type="match status" value="1"/>
</dbReference>
<proteinExistence type="predicted"/>
<dbReference type="EMBL" id="JACGWM010000001">
    <property type="protein sequence ID" value="KAL0396446.1"/>
    <property type="molecule type" value="Genomic_DNA"/>
</dbReference>
<gene>
    <name evidence="2" type="ORF">Scaly_0093000</name>
</gene>
<protein>
    <recommendedName>
        <fullName evidence="1">Reverse transcriptase Ty1/copia-type domain-containing protein</fullName>
    </recommendedName>
</protein>
<feature type="domain" description="Reverse transcriptase Ty1/copia-type" evidence="1">
    <location>
        <begin position="127"/>
        <end position="187"/>
    </location>
</feature>
<reference evidence="2" key="2">
    <citation type="journal article" date="2024" name="Plant">
        <title>Genomic evolution and insights into agronomic trait innovations of Sesamum species.</title>
        <authorList>
            <person name="Miao H."/>
            <person name="Wang L."/>
            <person name="Qu L."/>
            <person name="Liu H."/>
            <person name="Sun Y."/>
            <person name="Le M."/>
            <person name="Wang Q."/>
            <person name="Wei S."/>
            <person name="Zheng Y."/>
            <person name="Lin W."/>
            <person name="Duan Y."/>
            <person name="Cao H."/>
            <person name="Xiong S."/>
            <person name="Wang X."/>
            <person name="Wei L."/>
            <person name="Li C."/>
            <person name="Ma Q."/>
            <person name="Ju M."/>
            <person name="Zhao R."/>
            <person name="Li G."/>
            <person name="Mu C."/>
            <person name="Tian Q."/>
            <person name="Mei H."/>
            <person name="Zhang T."/>
            <person name="Gao T."/>
            <person name="Zhang H."/>
        </authorList>
    </citation>
    <scope>NUCLEOTIDE SEQUENCE</scope>
    <source>
        <strain evidence="2">KEN8</strain>
    </source>
</reference>